<organism evidence="11 12">
    <name type="scientific">Saccharospirillum salsuginis</name>
    <dbReference type="NCBI Taxonomy" id="418750"/>
    <lineage>
        <taxon>Bacteria</taxon>
        <taxon>Pseudomonadati</taxon>
        <taxon>Pseudomonadota</taxon>
        <taxon>Gammaproteobacteria</taxon>
        <taxon>Oceanospirillales</taxon>
        <taxon>Saccharospirillaceae</taxon>
        <taxon>Saccharospirillum</taxon>
    </lineage>
</organism>
<reference evidence="11" key="1">
    <citation type="journal article" date="2014" name="Int. J. Syst. Evol. Microbiol.">
        <title>Complete genome sequence of Corynebacterium casei LMG S-19264T (=DSM 44701T), isolated from a smear-ripened cheese.</title>
        <authorList>
            <consortium name="US DOE Joint Genome Institute (JGI-PGF)"/>
            <person name="Walter F."/>
            <person name="Albersmeier A."/>
            <person name="Kalinowski J."/>
            <person name="Ruckert C."/>
        </authorList>
    </citation>
    <scope>NUCLEOTIDE SEQUENCE</scope>
    <source>
        <strain evidence="11">KCTC 22169</strain>
    </source>
</reference>
<evidence type="ECO:0000259" key="9">
    <source>
        <dbReference type="Pfam" id="PF21082"/>
    </source>
</evidence>
<accession>A0A918KHW1</accession>
<keyword evidence="7" id="KW-0407">Ion channel</keyword>
<dbReference type="GO" id="GO:0008381">
    <property type="term" value="F:mechanosensitive monoatomic ion channel activity"/>
    <property type="evidence" value="ECO:0007669"/>
    <property type="project" value="InterPro"/>
</dbReference>
<dbReference type="InterPro" id="IPR023408">
    <property type="entry name" value="MscS_beta-dom_sf"/>
</dbReference>
<dbReference type="SUPFAM" id="SSF82861">
    <property type="entry name" value="Mechanosensitive channel protein MscS (YggB), transmembrane region"/>
    <property type="match status" value="1"/>
</dbReference>
<feature type="domain" description="Mechanosensitive ion channel MscS C-terminal" evidence="9">
    <location>
        <begin position="181"/>
        <end position="261"/>
    </location>
</feature>
<evidence type="ECO:0000313" key="12">
    <source>
        <dbReference type="Proteomes" id="UP000626148"/>
    </source>
</evidence>
<comment type="similarity">
    <text evidence="2 7">Belongs to the MscS (TC 1.A.23) family.</text>
</comment>
<dbReference type="PANTHER" id="PTHR30221">
    <property type="entry name" value="SMALL-CONDUCTANCE MECHANOSENSITIVE CHANNEL"/>
    <property type="match status" value="1"/>
</dbReference>
<gene>
    <name evidence="11" type="ORF">GCM10007392_34860</name>
</gene>
<evidence type="ECO:0000256" key="6">
    <source>
        <dbReference type="ARBA" id="ARBA00023136"/>
    </source>
</evidence>
<evidence type="ECO:0000256" key="5">
    <source>
        <dbReference type="ARBA" id="ARBA00022989"/>
    </source>
</evidence>
<feature type="domain" description="Mechanosensitive ion channel transmembrane helices 2/3" evidence="10">
    <location>
        <begin position="65"/>
        <end position="105"/>
    </location>
</feature>
<evidence type="ECO:0000256" key="1">
    <source>
        <dbReference type="ARBA" id="ARBA00004651"/>
    </source>
</evidence>
<comment type="subcellular location">
    <subcellularLocation>
        <location evidence="7">Cell inner membrane</location>
        <topology evidence="7">Multi-pass membrane protein</topology>
    </subcellularLocation>
    <subcellularLocation>
        <location evidence="1">Cell membrane</location>
        <topology evidence="1">Multi-pass membrane protein</topology>
    </subcellularLocation>
</comment>
<feature type="transmembrane region" description="Helical" evidence="7">
    <location>
        <begin position="89"/>
        <end position="120"/>
    </location>
</feature>
<comment type="subunit">
    <text evidence="7">Homoheptamer.</text>
</comment>
<feature type="domain" description="Mechanosensitive ion channel MscS" evidence="8">
    <location>
        <begin position="106"/>
        <end position="173"/>
    </location>
</feature>
<keyword evidence="3" id="KW-1003">Cell membrane</keyword>
<proteinExistence type="inferred from homology"/>
<dbReference type="Proteomes" id="UP000626148">
    <property type="component" value="Unassembled WGS sequence"/>
</dbReference>
<keyword evidence="4 7" id="KW-0812">Transmembrane</keyword>
<evidence type="ECO:0000259" key="10">
    <source>
        <dbReference type="Pfam" id="PF21088"/>
    </source>
</evidence>
<dbReference type="InterPro" id="IPR011066">
    <property type="entry name" value="MscS_channel_C_sf"/>
</dbReference>
<dbReference type="InterPro" id="IPR049278">
    <property type="entry name" value="MS_channel_C"/>
</dbReference>
<dbReference type="Gene3D" id="2.30.30.60">
    <property type="match status" value="1"/>
</dbReference>
<name>A0A918KHW1_9GAMM</name>
<keyword evidence="5 7" id="KW-1133">Transmembrane helix</keyword>
<dbReference type="SUPFAM" id="SSF50182">
    <property type="entry name" value="Sm-like ribonucleoproteins"/>
    <property type="match status" value="1"/>
</dbReference>
<dbReference type="EMBL" id="BMXR01000009">
    <property type="protein sequence ID" value="GGX64201.1"/>
    <property type="molecule type" value="Genomic_DNA"/>
</dbReference>
<evidence type="ECO:0000313" key="11">
    <source>
        <dbReference type="EMBL" id="GGX64201.1"/>
    </source>
</evidence>
<comment type="caution">
    <text evidence="7">Lacks conserved residue(s) required for the propagation of feature annotation.</text>
</comment>
<comment type="function">
    <text evidence="7">Mechanosensitive channel that participates in the regulation of osmotic pressure changes within the cell, opening in response to stretch forces in the membrane lipid bilayer, without the need for other proteins. Contributes to normal resistance to hypoosmotic shock. Forms an ion channel of 1.0 nanosiemens conductance with a slight preference for anions.</text>
</comment>
<keyword evidence="7" id="KW-0997">Cell inner membrane</keyword>
<dbReference type="InterPro" id="IPR045275">
    <property type="entry name" value="MscS_archaea/bacteria_type"/>
</dbReference>
<comment type="caution">
    <text evidence="11">The sequence shown here is derived from an EMBL/GenBank/DDBJ whole genome shotgun (WGS) entry which is preliminary data.</text>
</comment>
<dbReference type="RefSeq" id="WP_189611072.1">
    <property type="nucleotide sequence ID" value="NZ_BMXR01000009.1"/>
</dbReference>
<keyword evidence="7" id="KW-0813">Transport</keyword>
<evidence type="ECO:0000256" key="3">
    <source>
        <dbReference type="ARBA" id="ARBA00022475"/>
    </source>
</evidence>
<dbReference type="Pfam" id="PF21082">
    <property type="entry name" value="MS_channel_3rd"/>
    <property type="match status" value="1"/>
</dbReference>
<keyword evidence="6 7" id="KW-0472">Membrane</keyword>
<dbReference type="Gene3D" id="3.30.70.100">
    <property type="match status" value="1"/>
</dbReference>
<feature type="transmembrane region" description="Helical" evidence="7">
    <location>
        <begin position="57"/>
        <end position="83"/>
    </location>
</feature>
<dbReference type="SUPFAM" id="SSF82689">
    <property type="entry name" value="Mechanosensitive channel protein MscS (YggB), C-terminal domain"/>
    <property type="match status" value="1"/>
</dbReference>
<evidence type="ECO:0000256" key="2">
    <source>
        <dbReference type="ARBA" id="ARBA00008017"/>
    </source>
</evidence>
<evidence type="ECO:0000259" key="8">
    <source>
        <dbReference type="Pfam" id="PF00924"/>
    </source>
</evidence>
<dbReference type="InterPro" id="IPR010920">
    <property type="entry name" value="LSM_dom_sf"/>
</dbReference>
<dbReference type="Pfam" id="PF00924">
    <property type="entry name" value="MS_channel_2nd"/>
    <property type="match status" value="1"/>
</dbReference>
<dbReference type="AlphaFoldDB" id="A0A918KHW1"/>
<keyword evidence="12" id="KW-1185">Reference proteome</keyword>
<dbReference type="Pfam" id="PF21088">
    <property type="entry name" value="MS_channel_1st"/>
    <property type="match status" value="1"/>
</dbReference>
<feature type="transmembrane region" description="Helical" evidence="7">
    <location>
        <begin position="15"/>
        <end position="36"/>
    </location>
</feature>
<evidence type="ECO:0000256" key="4">
    <source>
        <dbReference type="ARBA" id="ARBA00022692"/>
    </source>
</evidence>
<sequence>MQDWVATFWQNNADLILGVGYKIILVVAIFIVAGIVSKTLKSSIRNSSKRYSRLDPTLVPIFAGIVGYAVYIVAIVIILDIFGVNTNSIVALLGAAGLAVGLALKDTLSNIAAGIMMLFLRPFKIGDYITFNGIGGTVEEISLFNTILKTPDGQYISAPNSNVWGATIQNSTRNGTRRMDLVVGVAYNDDLDAGFRALQTIVDNEPRFLKDPAPQIMVQSLGDSSVNLQIRAWATVDDFWTIWWEMQKKLKDEVEAAGLSIPFPQRDVHMYKSE</sequence>
<dbReference type="InterPro" id="IPR011014">
    <property type="entry name" value="MscS_channel_TM-2"/>
</dbReference>
<dbReference type="InterPro" id="IPR006685">
    <property type="entry name" value="MscS_channel_2nd"/>
</dbReference>
<dbReference type="GO" id="GO:0005886">
    <property type="term" value="C:plasma membrane"/>
    <property type="evidence" value="ECO:0007669"/>
    <property type="project" value="UniProtKB-SubCell"/>
</dbReference>
<dbReference type="InterPro" id="IPR049142">
    <property type="entry name" value="MS_channel_1st"/>
</dbReference>
<dbReference type="Gene3D" id="1.10.287.1260">
    <property type="match status" value="1"/>
</dbReference>
<keyword evidence="7" id="KW-0406">Ion transport</keyword>
<reference evidence="11" key="2">
    <citation type="submission" date="2020-09" db="EMBL/GenBank/DDBJ databases">
        <authorList>
            <person name="Sun Q."/>
            <person name="Kim S."/>
        </authorList>
    </citation>
    <scope>NUCLEOTIDE SEQUENCE</scope>
    <source>
        <strain evidence="11">KCTC 22169</strain>
    </source>
</reference>
<protein>
    <recommendedName>
        <fullName evidence="7">Small-conductance mechanosensitive channel</fullName>
    </recommendedName>
</protein>
<dbReference type="PANTHER" id="PTHR30221:SF1">
    <property type="entry name" value="SMALL-CONDUCTANCE MECHANOSENSITIVE CHANNEL"/>
    <property type="match status" value="1"/>
</dbReference>
<evidence type="ECO:0000256" key="7">
    <source>
        <dbReference type="RuleBase" id="RU369025"/>
    </source>
</evidence>